<evidence type="ECO:0000313" key="2">
    <source>
        <dbReference type="Proteomes" id="UP000595792"/>
    </source>
</evidence>
<dbReference type="AlphaFoldDB" id="A0AAX1KLY5"/>
<name>A0AAX1KLY5_FLAPL</name>
<organism evidence="1 2">
    <name type="scientific">Flavonifractor plautii</name>
    <name type="common">Fusobacterium plautii</name>
    <dbReference type="NCBI Taxonomy" id="292800"/>
    <lineage>
        <taxon>Bacteria</taxon>
        <taxon>Bacillati</taxon>
        <taxon>Bacillota</taxon>
        <taxon>Clostridia</taxon>
        <taxon>Eubacteriales</taxon>
        <taxon>Oscillospiraceae</taxon>
        <taxon>Flavonifractor</taxon>
    </lineage>
</organism>
<dbReference type="InterPro" id="IPR006944">
    <property type="entry name" value="Phage/GTA_portal"/>
</dbReference>
<dbReference type="Proteomes" id="UP000595792">
    <property type="component" value="Chromosome"/>
</dbReference>
<accession>A0AAX1KLY5</accession>
<gene>
    <name evidence="1" type="ORF">I5Q84_05710</name>
</gene>
<proteinExistence type="predicted"/>
<dbReference type="NCBIfam" id="TIGR01537">
    <property type="entry name" value="portal_HK97"/>
    <property type="match status" value="1"/>
</dbReference>
<dbReference type="Gene3D" id="1.20.1270.210">
    <property type="match status" value="1"/>
</dbReference>
<evidence type="ECO:0000313" key="1">
    <source>
        <dbReference type="EMBL" id="QQR06979.1"/>
    </source>
</evidence>
<dbReference type="EMBL" id="CP065315">
    <property type="protein sequence ID" value="QQR06979.1"/>
    <property type="molecule type" value="Genomic_DNA"/>
</dbReference>
<sequence length="451" mass="50310">MSLRKGLARAGKSSAVRKGLAGVGRLLTLDNPEGWLSGEELVGLSRDRAMKISTVNRCVELLSTSMAVLPVYIMEEGTKKRMPDHHLGRVLWERPNEAMTPFDFRRLLMCNQLLRGNAYAWIYRDAGSGLPMELIPLPPDYVSMHLDLSGKVWYLFTHPVTGEVTRIRCEDMLHYKAYSEDGLEGISVLRRAALTLDTARAAQLYENSIWRNGGQPSGILTTETDLGDEYEVELEDGTKVKIDPKDQLRQSWEAIHSGPGNAFKVAILDMGLKYQPISMNNTDAQFVESSEIRVADVCRFFGVPLHLAYAGKQSYQSNEQNGIEYVTYTLMGYDTQWGQEDTYKLLLPGERAKGLRIKREMKVFLRGDTTAQAAWLKAMREVGAYCSDEIRALDDLPAIPGGQEYYSSLNYVPLELWRILSIIRALGKTAGGIPGEPPLEEKPGGQGTPPA</sequence>
<reference evidence="1 2" key="1">
    <citation type="submission" date="2020-11" db="EMBL/GenBank/DDBJ databases">
        <title>Closed and high quality bacterial genomes of the OMM12 community.</title>
        <authorList>
            <person name="Marbouty M."/>
            <person name="Lamy-Besnier Q."/>
            <person name="Debarbieux L."/>
            <person name="Koszul R."/>
        </authorList>
    </citation>
    <scope>NUCLEOTIDE SEQUENCE [LARGE SCALE GENOMIC DNA]</scope>
    <source>
        <strain evidence="1 2">YL31</strain>
    </source>
</reference>
<dbReference type="InterPro" id="IPR006427">
    <property type="entry name" value="Portal_HK97"/>
</dbReference>
<dbReference type="KEGG" id="fpla:A4U99_03855"/>
<protein>
    <submittedName>
        <fullName evidence="1">Phage portal protein</fullName>
    </submittedName>
</protein>
<dbReference type="Pfam" id="PF04860">
    <property type="entry name" value="Phage_portal"/>
    <property type="match status" value="1"/>
</dbReference>
<dbReference type="Gene3D" id="3.40.140.120">
    <property type="match status" value="1"/>
</dbReference>
<dbReference type="Gene3D" id="3.30.1120.70">
    <property type="match status" value="1"/>
</dbReference>
<dbReference type="RefSeq" id="WP_065534100.1">
    <property type="nucleotide sequence ID" value="NZ_CP015406.2"/>
</dbReference>